<reference evidence="1" key="1">
    <citation type="submission" date="2023-07" db="EMBL/GenBank/DDBJ databases">
        <title>Sorghum-associated microbial communities from plants grown in Nebraska, USA.</title>
        <authorList>
            <person name="Schachtman D."/>
        </authorList>
    </citation>
    <scope>NUCLEOTIDE SEQUENCE</scope>
    <source>
        <strain evidence="1">2697</strain>
    </source>
</reference>
<comment type="caution">
    <text evidence="1">The sequence shown here is derived from an EMBL/GenBank/DDBJ whole genome shotgun (WGS) entry which is preliminary data.</text>
</comment>
<evidence type="ECO:0000313" key="1">
    <source>
        <dbReference type="EMBL" id="MDR6784857.1"/>
    </source>
</evidence>
<protein>
    <submittedName>
        <fullName evidence="1">RNA polymerase sigma-70 factor (ECF subfamily)</fullName>
    </submittedName>
</protein>
<accession>A0ACC6L036</accession>
<organism evidence="1 2">
    <name type="scientific">Pedobacter africanus</name>
    <dbReference type="NCBI Taxonomy" id="151894"/>
    <lineage>
        <taxon>Bacteria</taxon>
        <taxon>Pseudomonadati</taxon>
        <taxon>Bacteroidota</taxon>
        <taxon>Sphingobacteriia</taxon>
        <taxon>Sphingobacteriales</taxon>
        <taxon>Sphingobacteriaceae</taxon>
        <taxon>Pedobacter</taxon>
    </lineage>
</organism>
<gene>
    <name evidence="1" type="ORF">J2X78_003431</name>
</gene>
<name>A0ACC6L036_9SPHI</name>
<evidence type="ECO:0000313" key="2">
    <source>
        <dbReference type="Proteomes" id="UP001246858"/>
    </source>
</evidence>
<keyword evidence="2" id="KW-1185">Reference proteome</keyword>
<dbReference type="Proteomes" id="UP001246858">
    <property type="component" value="Unassembled WGS sequence"/>
</dbReference>
<dbReference type="EMBL" id="JAVDTF010000003">
    <property type="protein sequence ID" value="MDR6784857.1"/>
    <property type="molecule type" value="Genomic_DNA"/>
</dbReference>
<sequence>MHNNRGTAMHREGLNNSGEIQLLIALKSGDRSAFEKIYQAYSPRIFLNILKMVKSAEDAQEILQDVFIKVWEKRDLIDPEQAFKAYLFQISRFTVYNFIRKVNLDRKLKAYLSQEHSELYTHIEEAIAYRESDRFILDAIEELPTQRKHIYKLCKLEGKSYAEVSNLLGISASTINDHIVKATKFLKERHTSFGAAMTLSAISLLLKNL</sequence>
<proteinExistence type="predicted"/>